<evidence type="ECO:0000256" key="1">
    <source>
        <dbReference type="SAM" id="Phobius"/>
    </source>
</evidence>
<dbReference type="AlphaFoldDB" id="A0AAF3EJ09"/>
<keyword evidence="2" id="KW-1185">Reference proteome</keyword>
<name>A0AAF3EJ09_9BILA</name>
<keyword evidence="1" id="KW-0472">Membrane</keyword>
<dbReference type="WBParaSite" id="MBELARI_LOCUS14015">
    <property type="protein sequence ID" value="MBELARI_LOCUS14015"/>
    <property type="gene ID" value="MBELARI_LOCUS14015"/>
</dbReference>
<evidence type="ECO:0000313" key="3">
    <source>
        <dbReference type="WBParaSite" id="MBELARI_LOCUS14015"/>
    </source>
</evidence>
<proteinExistence type="predicted"/>
<sequence>MCNCVAGTHKIDFAKQLRTMSKGKSDYFMISILSQIIHVRGLITAQILFRLTQRFARKQLNGRRILGGVFGDESDFVESAVHPKISVMTTIESCTTNRNTTNNSPHPWRCFWRRE</sequence>
<reference evidence="3" key="1">
    <citation type="submission" date="2024-02" db="UniProtKB">
        <authorList>
            <consortium name="WormBaseParasite"/>
        </authorList>
    </citation>
    <scope>IDENTIFICATION</scope>
</reference>
<organism evidence="2 3">
    <name type="scientific">Mesorhabditis belari</name>
    <dbReference type="NCBI Taxonomy" id="2138241"/>
    <lineage>
        <taxon>Eukaryota</taxon>
        <taxon>Metazoa</taxon>
        <taxon>Ecdysozoa</taxon>
        <taxon>Nematoda</taxon>
        <taxon>Chromadorea</taxon>
        <taxon>Rhabditida</taxon>
        <taxon>Rhabditina</taxon>
        <taxon>Rhabditomorpha</taxon>
        <taxon>Rhabditoidea</taxon>
        <taxon>Rhabditidae</taxon>
        <taxon>Mesorhabditinae</taxon>
        <taxon>Mesorhabditis</taxon>
    </lineage>
</organism>
<feature type="transmembrane region" description="Helical" evidence="1">
    <location>
        <begin position="27"/>
        <end position="49"/>
    </location>
</feature>
<dbReference type="Proteomes" id="UP000887575">
    <property type="component" value="Unassembled WGS sequence"/>
</dbReference>
<accession>A0AAF3EJ09</accession>
<keyword evidence="1" id="KW-0812">Transmembrane</keyword>
<protein>
    <submittedName>
        <fullName evidence="3">Uncharacterized protein</fullName>
    </submittedName>
</protein>
<evidence type="ECO:0000313" key="2">
    <source>
        <dbReference type="Proteomes" id="UP000887575"/>
    </source>
</evidence>
<keyword evidence="1" id="KW-1133">Transmembrane helix</keyword>